<accession>A0ABP9C3S8</accession>
<protein>
    <submittedName>
        <fullName evidence="10">Threonine/serine exporter family protein</fullName>
    </submittedName>
</protein>
<keyword evidence="2" id="KW-1003">Cell membrane</keyword>
<evidence type="ECO:0000259" key="8">
    <source>
        <dbReference type="Pfam" id="PF06738"/>
    </source>
</evidence>
<dbReference type="InterPro" id="IPR010619">
    <property type="entry name" value="ThrE-like_N"/>
</dbReference>
<feature type="transmembrane region" description="Helical" evidence="7">
    <location>
        <begin position="242"/>
        <end position="263"/>
    </location>
</feature>
<feature type="transmembrane region" description="Helical" evidence="7">
    <location>
        <begin position="336"/>
        <end position="355"/>
    </location>
</feature>
<gene>
    <name evidence="10" type="ORF">GCM10023353_03990</name>
</gene>
<dbReference type="Pfam" id="PF06738">
    <property type="entry name" value="ThrE"/>
    <property type="match status" value="1"/>
</dbReference>
<feature type="domain" description="Threonine/serine exporter-like N-terminal" evidence="8">
    <location>
        <begin position="22"/>
        <end position="265"/>
    </location>
</feature>
<dbReference type="EMBL" id="BAABKQ010000001">
    <property type="protein sequence ID" value="GAA4804617.1"/>
    <property type="molecule type" value="Genomic_DNA"/>
</dbReference>
<dbReference type="PANTHER" id="PTHR34390">
    <property type="entry name" value="UPF0442 PROTEIN YJJB-RELATED"/>
    <property type="match status" value="1"/>
</dbReference>
<evidence type="ECO:0000256" key="6">
    <source>
        <dbReference type="ARBA" id="ARBA00034125"/>
    </source>
</evidence>
<dbReference type="RefSeq" id="WP_307810940.1">
    <property type="nucleotide sequence ID" value="NZ_BAABKQ010000001.1"/>
</dbReference>
<feature type="transmembrane region" description="Helical" evidence="7">
    <location>
        <begin position="310"/>
        <end position="330"/>
    </location>
</feature>
<reference evidence="11" key="1">
    <citation type="journal article" date="2019" name="Int. J. Syst. Evol. Microbiol.">
        <title>The Global Catalogue of Microorganisms (GCM) 10K type strain sequencing project: providing services to taxonomists for standard genome sequencing and annotation.</title>
        <authorList>
            <consortium name="The Broad Institute Genomics Platform"/>
            <consortium name="The Broad Institute Genome Sequencing Center for Infectious Disease"/>
            <person name="Wu L."/>
            <person name="Ma J."/>
        </authorList>
    </citation>
    <scope>NUCLEOTIDE SEQUENCE [LARGE SCALE GENOMIC DNA]</scope>
    <source>
        <strain evidence="11">JCM 18542</strain>
    </source>
</reference>
<keyword evidence="4 7" id="KW-1133">Transmembrane helix</keyword>
<keyword evidence="3 7" id="KW-0812">Transmembrane</keyword>
<comment type="similarity">
    <text evidence="6">Belongs to the ThrE exporter (TC 2.A.79) family.</text>
</comment>
<dbReference type="InterPro" id="IPR050539">
    <property type="entry name" value="ThrE_Dicarb/AminoAcid_Exp"/>
</dbReference>
<dbReference type="Proteomes" id="UP001500839">
    <property type="component" value="Unassembled WGS sequence"/>
</dbReference>
<keyword evidence="11" id="KW-1185">Reference proteome</keyword>
<evidence type="ECO:0000256" key="2">
    <source>
        <dbReference type="ARBA" id="ARBA00022475"/>
    </source>
</evidence>
<evidence type="ECO:0000256" key="1">
    <source>
        <dbReference type="ARBA" id="ARBA00004651"/>
    </source>
</evidence>
<proteinExistence type="inferred from homology"/>
<evidence type="ECO:0000256" key="3">
    <source>
        <dbReference type="ARBA" id="ARBA00022692"/>
    </source>
</evidence>
<feature type="transmembrane region" description="Helical" evidence="7">
    <location>
        <begin position="283"/>
        <end position="303"/>
    </location>
</feature>
<organism evidence="10 11">
    <name type="scientific">Tomitella cavernea</name>
    <dbReference type="NCBI Taxonomy" id="1387982"/>
    <lineage>
        <taxon>Bacteria</taxon>
        <taxon>Bacillati</taxon>
        <taxon>Actinomycetota</taxon>
        <taxon>Actinomycetes</taxon>
        <taxon>Mycobacteriales</taxon>
        <taxon>Tomitella</taxon>
    </lineage>
</organism>
<keyword evidence="5 7" id="KW-0472">Membrane</keyword>
<comment type="caution">
    <text evidence="10">The sequence shown here is derived from an EMBL/GenBank/DDBJ whole genome shotgun (WGS) entry which is preliminary data.</text>
</comment>
<dbReference type="InterPro" id="IPR024528">
    <property type="entry name" value="ThrE_2"/>
</dbReference>
<comment type="subcellular location">
    <subcellularLocation>
        <location evidence="1">Cell membrane</location>
        <topology evidence="1">Multi-pass membrane protein</topology>
    </subcellularLocation>
</comment>
<feature type="transmembrane region" description="Helical" evidence="7">
    <location>
        <begin position="135"/>
        <end position="165"/>
    </location>
</feature>
<feature type="transmembrane region" description="Helical" evidence="7">
    <location>
        <begin position="394"/>
        <end position="420"/>
    </location>
</feature>
<dbReference type="PANTHER" id="PTHR34390:SF2">
    <property type="entry name" value="SUCCINATE TRANSPORTER SUBUNIT YJJP-RELATED"/>
    <property type="match status" value="1"/>
</dbReference>
<evidence type="ECO:0000313" key="11">
    <source>
        <dbReference type="Proteomes" id="UP001500839"/>
    </source>
</evidence>
<evidence type="ECO:0000256" key="4">
    <source>
        <dbReference type="ARBA" id="ARBA00022989"/>
    </source>
</evidence>
<feature type="domain" description="Threonine/Serine exporter ThrE" evidence="9">
    <location>
        <begin position="293"/>
        <end position="413"/>
    </location>
</feature>
<sequence>MPEHSPPDGTHDRDYVHRVLDAALRVGSLLLSSNSGTADVAATMSAITGAYGLRHTQLDVTATTIILSVPRGVEGAPLTAMWHVRGRSLDYTRLHAVLDFAQQVADERPDLDWVHERIDELDSAPPPYNTWVSTVALGVMAASFSVLLGAGLVVVVIAAVTTSMIDRIGRFLAGRGLPLLFQQAVAGLVATGVTLSLDAVGKLPEGANPSLVVAANIVALMSGMAIVSSVQDSITGYYLTSVGRIMEILLSMVGIFVGVGAALRIGDALHIDASVSPESVAGWLSVPVMVAAGAVGAAAAAVSSYAPARAAGAAGAAGSLGALIYFGMMHLHAGNVASSFVAATAIGLAGAVVAHRFSVPPLVIVMSGIVPLVPGVTTYRGFVTLVDGHSAQGLGTLVVAAGTAVALAAGVVFGPLLAPVTRREIRQMRRLGAELGPRFDSRWSRVPTLAGIDLRRRHFTHHHRRRPR</sequence>
<dbReference type="Pfam" id="PF12821">
    <property type="entry name" value="ThrE_2"/>
    <property type="match status" value="1"/>
</dbReference>
<feature type="transmembrane region" description="Helical" evidence="7">
    <location>
        <begin position="209"/>
        <end position="230"/>
    </location>
</feature>
<name>A0ABP9C3S8_9ACTN</name>
<evidence type="ECO:0000313" key="10">
    <source>
        <dbReference type="EMBL" id="GAA4804617.1"/>
    </source>
</evidence>
<evidence type="ECO:0000256" key="5">
    <source>
        <dbReference type="ARBA" id="ARBA00023136"/>
    </source>
</evidence>
<evidence type="ECO:0000256" key="7">
    <source>
        <dbReference type="SAM" id="Phobius"/>
    </source>
</evidence>
<evidence type="ECO:0000259" key="9">
    <source>
        <dbReference type="Pfam" id="PF12821"/>
    </source>
</evidence>
<feature type="transmembrane region" description="Helical" evidence="7">
    <location>
        <begin position="362"/>
        <end position="382"/>
    </location>
</feature>
<feature type="transmembrane region" description="Helical" evidence="7">
    <location>
        <begin position="177"/>
        <end position="197"/>
    </location>
</feature>